<reference evidence="1" key="1">
    <citation type="journal article" date="2022" name="bioRxiv">
        <title>Population genetic analysis of Ophidiomyces ophidiicola, the causative agent of snake fungal disease, indicates recent introductions to the USA.</title>
        <authorList>
            <person name="Ladner J.T."/>
            <person name="Palmer J.M."/>
            <person name="Ettinger C.L."/>
            <person name="Stajich J.E."/>
            <person name="Farrell T.M."/>
            <person name="Glorioso B.M."/>
            <person name="Lawson B."/>
            <person name="Price S.J."/>
            <person name="Stengle A.G."/>
            <person name="Grear D.A."/>
            <person name="Lorch J.M."/>
        </authorList>
    </citation>
    <scope>NUCLEOTIDE SEQUENCE</scope>
    <source>
        <strain evidence="1">NWHC 24266-5</strain>
    </source>
</reference>
<dbReference type="EMBL" id="JALBCA010000027">
    <property type="protein sequence ID" value="KAI2388969.1"/>
    <property type="molecule type" value="Genomic_DNA"/>
</dbReference>
<protein>
    <submittedName>
        <fullName evidence="1">Uncharacterized protein</fullName>
    </submittedName>
</protein>
<organism evidence="1">
    <name type="scientific">Ophidiomyces ophidiicola</name>
    <dbReference type="NCBI Taxonomy" id="1387563"/>
    <lineage>
        <taxon>Eukaryota</taxon>
        <taxon>Fungi</taxon>
        <taxon>Dikarya</taxon>
        <taxon>Ascomycota</taxon>
        <taxon>Pezizomycotina</taxon>
        <taxon>Eurotiomycetes</taxon>
        <taxon>Eurotiomycetidae</taxon>
        <taxon>Onygenales</taxon>
        <taxon>Onygenaceae</taxon>
        <taxon>Ophidiomyces</taxon>
    </lineage>
</organism>
<proteinExistence type="predicted"/>
<sequence>MANEVKTSTDVLIIGAVRIVTSSIISRLLVGPSGLAAALWLAKLGVSFRVVDKRADQPRAGQADGLNPKTMEIFESFGIHGKVTKRWEPATDETVWCRGEDGKLVRTERYRSHPPPGVRWTHGTLQQGRVEEIMKKHIFKLSGTSVEYDSCLVDLAIDTAENDMSRSTGCTVCVQRGVSMETIRAQYVIGADGGRSYTRQLLGFDMQGETGSSIWGVMDFCGESDFPDFGTTSIIRSNTEGAVDFVRREDCLIRMYVELNKGREGEGITREAITPELIIDKCQRMLRPYKLDVHHYVWWSAFTATQRLSSALSSHRRVFLVGDAVHTHSPITGMGMNTSIQDSYNLGWKLAGVIQGQLKPEILQSYDTERGAVATQLIDADRTALELFSARMGHEARELLERGDALRIFLAGRGTRYDDPLLTSSQPQRMGVFKPGECLPDVSICNHATGRASSLHNVLETDGRWCLIVFSGDVSVGSQMQRVHTLADQIKTAWADGSTDRLDLLDMILVHCTPWDAIELADFPTFLFPPREYGKIFIDEASTYEELGLDQKEGGLVLVRPDRHIGWVGAFNGFNSLNRYLSRVFQV</sequence>
<gene>
    <name evidence="1" type="ORF">LOY88_002342</name>
</gene>
<evidence type="ECO:0000313" key="1">
    <source>
        <dbReference type="EMBL" id="KAI2388969.1"/>
    </source>
</evidence>
<comment type="caution">
    <text evidence="1">The sequence shown here is derived from an EMBL/GenBank/DDBJ whole genome shotgun (WGS) entry which is preliminary data.</text>
</comment>
<accession>A0ACB8V1I6</accession>
<name>A0ACB8V1I6_9EURO</name>